<protein>
    <submittedName>
        <fullName evidence="1">Uncharacterized protein</fullName>
    </submittedName>
</protein>
<accession>A0A9W6G0F1</accession>
<organism evidence="1 2">
    <name type="scientific">Geobacter hydrogenophilus</name>
    <dbReference type="NCBI Taxonomy" id="40983"/>
    <lineage>
        <taxon>Bacteria</taxon>
        <taxon>Pseudomonadati</taxon>
        <taxon>Thermodesulfobacteriota</taxon>
        <taxon>Desulfuromonadia</taxon>
        <taxon>Geobacterales</taxon>
        <taxon>Geobacteraceae</taxon>
        <taxon>Geobacter</taxon>
    </lineage>
</organism>
<dbReference type="AlphaFoldDB" id="A0A9W6G0F1"/>
<keyword evidence="2" id="KW-1185">Reference proteome</keyword>
<reference evidence="1" key="1">
    <citation type="submission" date="2022-12" db="EMBL/GenBank/DDBJ databases">
        <title>Reference genome sequencing for broad-spectrum identification of bacterial and archaeal isolates by mass spectrometry.</title>
        <authorList>
            <person name="Sekiguchi Y."/>
            <person name="Tourlousse D.M."/>
        </authorList>
    </citation>
    <scope>NUCLEOTIDE SEQUENCE</scope>
    <source>
        <strain evidence="1">H2</strain>
    </source>
</reference>
<comment type="caution">
    <text evidence="1">The sequence shown here is derived from an EMBL/GenBank/DDBJ whole genome shotgun (WGS) entry which is preliminary data.</text>
</comment>
<dbReference type="RefSeq" id="WP_214186014.1">
    <property type="nucleotide sequence ID" value="NZ_BSDS01000001.1"/>
</dbReference>
<dbReference type="Proteomes" id="UP001144352">
    <property type="component" value="Unassembled WGS sequence"/>
</dbReference>
<evidence type="ECO:0000313" key="2">
    <source>
        <dbReference type="Proteomes" id="UP001144352"/>
    </source>
</evidence>
<proteinExistence type="predicted"/>
<gene>
    <name evidence="1" type="ORF">GHYDROH2_17420</name>
</gene>
<sequence length="55" mass="6903">MNNPPLFYYRTREEIEEYRKWPAVQKLKRLEMQMEFLYYAMPKKAKRIRDGFKGI</sequence>
<dbReference type="EMBL" id="BSDS01000001">
    <property type="protein sequence ID" value="GLI38241.1"/>
    <property type="molecule type" value="Genomic_DNA"/>
</dbReference>
<name>A0A9W6G0F1_9BACT</name>
<evidence type="ECO:0000313" key="1">
    <source>
        <dbReference type="EMBL" id="GLI38241.1"/>
    </source>
</evidence>